<dbReference type="InterPro" id="IPR048058">
    <property type="entry name" value="Rrp5_S1_rpt_hs11_sc8"/>
</dbReference>
<feature type="domain" description="S1 motif" evidence="11">
    <location>
        <begin position="1050"/>
        <end position="1121"/>
    </location>
</feature>
<feature type="region of interest" description="Disordered" evidence="10">
    <location>
        <begin position="100"/>
        <end position="136"/>
    </location>
</feature>
<comment type="subcellular location">
    <subcellularLocation>
        <location evidence="1">Nucleus</location>
        <location evidence="1">Nucleolus</location>
    </subcellularLocation>
</comment>
<dbReference type="FunFam" id="2.40.50.140:FF:000155">
    <property type="entry name" value="rRNA biogenesis protein RRP5"/>
    <property type="match status" value="1"/>
</dbReference>
<dbReference type="FunFam" id="2.40.50.140:FF:000103">
    <property type="entry name" value="protein RRP5 homolog"/>
    <property type="match status" value="3"/>
</dbReference>
<dbReference type="OrthoDB" id="412781at2759"/>
<dbReference type="GeneID" id="36290650"/>
<reference evidence="12" key="1">
    <citation type="submission" date="2016-03" db="EMBL/GenBank/DDBJ databases">
        <title>Updated assembly of Pseudogymnoascus destructans, the fungus causing white-nose syndrome of bats.</title>
        <authorList>
            <person name="Palmer J.M."/>
            <person name="Drees K.P."/>
            <person name="Foster J.T."/>
            <person name="Lindner D.L."/>
        </authorList>
    </citation>
    <scope>NUCLEOTIDE SEQUENCE [LARGE SCALE GENOMIC DNA]</scope>
    <source>
        <strain evidence="12">20631-21</strain>
    </source>
</reference>
<feature type="domain" description="S1 motif" evidence="11">
    <location>
        <begin position="154"/>
        <end position="255"/>
    </location>
</feature>
<dbReference type="CDD" id="cd05703">
    <property type="entry name" value="S1_Rrp5_repeat_hs12_sc9"/>
    <property type="match status" value="1"/>
</dbReference>
<evidence type="ECO:0000313" key="12">
    <source>
        <dbReference type="EMBL" id="OAF55553.1"/>
    </source>
</evidence>
<dbReference type="SUPFAM" id="SSF50249">
    <property type="entry name" value="Nucleic acid-binding proteins"/>
    <property type="match status" value="12"/>
</dbReference>
<dbReference type="eggNOG" id="KOG1070">
    <property type="taxonomic scope" value="Eukaryota"/>
</dbReference>
<dbReference type="GO" id="GO:0003723">
    <property type="term" value="F:RNA binding"/>
    <property type="evidence" value="ECO:0007669"/>
    <property type="project" value="TreeGrafter"/>
</dbReference>
<dbReference type="FunFam" id="2.40.50.140:FF:000278">
    <property type="entry name" value="rRNA biogenesis protein rrp5"/>
    <property type="match status" value="1"/>
</dbReference>
<evidence type="ECO:0000256" key="5">
    <source>
        <dbReference type="ARBA" id="ARBA00022737"/>
    </source>
</evidence>
<dbReference type="CDD" id="cd05697">
    <property type="entry name" value="S1_Rrp5_repeat_hs5"/>
    <property type="match status" value="1"/>
</dbReference>
<evidence type="ECO:0000256" key="10">
    <source>
        <dbReference type="SAM" id="MobiDB-lite"/>
    </source>
</evidence>
<dbReference type="PROSITE" id="PS50126">
    <property type="entry name" value="S1"/>
    <property type="match status" value="11"/>
</dbReference>
<evidence type="ECO:0000256" key="2">
    <source>
        <dbReference type="ARBA" id="ARBA00022517"/>
    </source>
</evidence>
<dbReference type="FunFam" id="2.40.50.140:FF:000279">
    <property type="entry name" value="rRNA biogenesis protein rrp5"/>
    <property type="match status" value="1"/>
</dbReference>
<feature type="domain" description="S1 motif" evidence="11">
    <location>
        <begin position="464"/>
        <end position="539"/>
    </location>
</feature>
<dbReference type="GO" id="GO:0032040">
    <property type="term" value="C:small-subunit processome"/>
    <property type="evidence" value="ECO:0007669"/>
    <property type="project" value="TreeGrafter"/>
</dbReference>
<feature type="compositionally biased region" description="Basic residues" evidence="10">
    <location>
        <begin position="117"/>
        <end position="126"/>
    </location>
</feature>
<feature type="compositionally biased region" description="Basic and acidic residues" evidence="10">
    <location>
        <begin position="20"/>
        <end position="36"/>
    </location>
</feature>
<dbReference type="SMART" id="SM00316">
    <property type="entry name" value="S1"/>
    <property type="match status" value="12"/>
</dbReference>
<dbReference type="GO" id="GO:0006364">
    <property type="term" value="P:rRNA processing"/>
    <property type="evidence" value="ECO:0007669"/>
    <property type="project" value="UniProtKB-KW"/>
</dbReference>
<feature type="domain" description="S1 motif" evidence="11">
    <location>
        <begin position="1321"/>
        <end position="1392"/>
    </location>
</feature>
<feature type="domain" description="S1 motif" evidence="11">
    <location>
        <begin position="1138"/>
        <end position="1207"/>
    </location>
</feature>
<dbReference type="CDD" id="cd05706">
    <property type="entry name" value="S1_Rrp5_repeat_sc10"/>
    <property type="match status" value="1"/>
</dbReference>
<dbReference type="Pfam" id="PF00575">
    <property type="entry name" value="S1"/>
    <property type="match status" value="4"/>
</dbReference>
<dbReference type="InterPro" id="IPR003107">
    <property type="entry name" value="HAT"/>
</dbReference>
<dbReference type="RefSeq" id="XP_024320853.1">
    <property type="nucleotide sequence ID" value="XM_024471172.1"/>
</dbReference>
<keyword evidence="5" id="KW-0677">Repeat</keyword>
<dbReference type="FunFam" id="1.25.40.10:FF:000467">
    <property type="entry name" value="Putative rRNA biogenesis protein RRP5"/>
    <property type="match status" value="1"/>
</dbReference>
<feature type="compositionally biased region" description="Basic and acidic residues" evidence="10">
    <location>
        <begin position="127"/>
        <end position="136"/>
    </location>
</feature>
<dbReference type="Gene3D" id="1.25.40.10">
    <property type="entry name" value="Tetratricopeptide repeat domain"/>
    <property type="match status" value="1"/>
</dbReference>
<evidence type="ECO:0000259" key="11">
    <source>
        <dbReference type="PROSITE" id="PS50126"/>
    </source>
</evidence>
<feature type="domain" description="S1 motif" evidence="11">
    <location>
        <begin position="738"/>
        <end position="812"/>
    </location>
</feature>
<keyword evidence="6" id="KW-0539">Nucleus</keyword>
<feature type="domain" description="S1 motif" evidence="11">
    <location>
        <begin position="834"/>
        <end position="903"/>
    </location>
</feature>
<dbReference type="CDD" id="cd05698">
    <property type="entry name" value="S1_Rrp5_repeat_hs6_sc5"/>
    <property type="match status" value="1"/>
</dbReference>
<proteinExistence type="predicted"/>
<evidence type="ECO:0000256" key="7">
    <source>
        <dbReference type="ARBA" id="ARBA00055575"/>
    </source>
</evidence>
<dbReference type="Gene3D" id="2.40.50.140">
    <property type="entry name" value="Nucleic acid-binding proteins"/>
    <property type="match status" value="11"/>
</dbReference>
<dbReference type="Pfam" id="PF24685">
    <property type="entry name" value="OB_RRP5_4th"/>
    <property type="match status" value="1"/>
</dbReference>
<accession>A0A177A394</accession>
<gene>
    <name evidence="12" type="primary">RRP5</name>
    <name evidence="12" type="ORF">VC83_07605</name>
</gene>
<dbReference type="InterPro" id="IPR057301">
    <property type="entry name" value="Rrp5_OB_4th"/>
</dbReference>
<evidence type="ECO:0000256" key="3">
    <source>
        <dbReference type="ARBA" id="ARBA00022552"/>
    </source>
</evidence>
<dbReference type="PANTHER" id="PTHR23270">
    <property type="entry name" value="PROGRAMMED CELL DEATH PROTEIN 11 PRE-RRNA PROCESSING PROTEIN RRP5"/>
    <property type="match status" value="1"/>
</dbReference>
<dbReference type="CDD" id="cd04461">
    <property type="entry name" value="S1_Rrp5_repeat_hs8_sc7"/>
    <property type="match status" value="1"/>
</dbReference>
<dbReference type="FunFam" id="2.40.50.140:FF:000159">
    <property type="entry name" value="rRNA biogenesis protein rrp5"/>
    <property type="match status" value="1"/>
</dbReference>
<dbReference type="CDD" id="cd05693">
    <property type="entry name" value="S1_Rrp5_repeat_hs1_sc1"/>
    <property type="match status" value="1"/>
</dbReference>
<comment type="function">
    <text evidence="7">Involved in the biogenesis of rRNA. Required for the formation of 18S and 5.8S rRNA.</text>
</comment>
<dbReference type="EMBL" id="KV441408">
    <property type="protein sequence ID" value="OAF55553.1"/>
    <property type="molecule type" value="Genomic_DNA"/>
</dbReference>
<feature type="domain" description="S1 motif" evidence="11">
    <location>
        <begin position="942"/>
        <end position="1016"/>
    </location>
</feature>
<feature type="region of interest" description="Disordered" evidence="10">
    <location>
        <begin position="1413"/>
        <end position="1470"/>
    </location>
</feature>
<evidence type="ECO:0000256" key="4">
    <source>
        <dbReference type="ARBA" id="ARBA00022553"/>
    </source>
</evidence>
<feature type="domain" description="S1 motif" evidence="11">
    <location>
        <begin position="1232"/>
        <end position="1301"/>
    </location>
</feature>
<feature type="region of interest" description="Disordered" evidence="10">
    <location>
        <begin position="1"/>
        <end position="58"/>
    </location>
</feature>
<dbReference type="FunFam" id="2.40.50.140:FF:000196">
    <property type="entry name" value="rRNA biogenesis protein RRP5"/>
    <property type="match status" value="1"/>
</dbReference>
<dbReference type="InterPro" id="IPR048059">
    <property type="entry name" value="Rrp5_S1_rpt_hs1_sc1"/>
</dbReference>
<dbReference type="SMART" id="SM00386">
    <property type="entry name" value="HAT"/>
    <property type="match status" value="5"/>
</dbReference>
<feature type="domain" description="S1 motif" evidence="11">
    <location>
        <begin position="650"/>
        <end position="719"/>
    </location>
</feature>
<dbReference type="InterPro" id="IPR011990">
    <property type="entry name" value="TPR-like_helical_dom_sf"/>
</dbReference>
<dbReference type="SUPFAM" id="SSF48452">
    <property type="entry name" value="TPR-like"/>
    <property type="match status" value="1"/>
</dbReference>
<keyword evidence="3" id="KW-0698">rRNA processing</keyword>
<evidence type="ECO:0000256" key="8">
    <source>
        <dbReference type="ARBA" id="ARBA00073619"/>
    </source>
</evidence>
<dbReference type="InterPro" id="IPR045209">
    <property type="entry name" value="Rrp5"/>
</dbReference>
<organism evidence="12">
    <name type="scientific">Pseudogymnoascus destructans</name>
    <dbReference type="NCBI Taxonomy" id="655981"/>
    <lineage>
        <taxon>Eukaryota</taxon>
        <taxon>Fungi</taxon>
        <taxon>Dikarya</taxon>
        <taxon>Ascomycota</taxon>
        <taxon>Pezizomycotina</taxon>
        <taxon>Leotiomycetes</taxon>
        <taxon>Thelebolales</taxon>
        <taxon>Thelebolaceae</taxon>
        <taxon>Pseudogymnoascus</taxon>
    </lineage>
</organism>
<keyword evidence="2" id="KW-0690">Ribosome biogenesis</keyword>
<dbReference type="InterPro" id="IPR012340">
    <property type="entry name" value="NA-bd_OB-fold"/>
</dbReference>
<dbReference type="VEuPathDB" id="FungiDB:GMDG_04899"/>
<keyword evidence="4" id="KW-0597">Phosphoprotein</keyword>
<dbReference type="PANTHER" id="PTHR23270:SF10">
    <property type="entry name" value="PROTEIN RRP5 HOMOLOG"/>
    <property type="match status" value="1"/>
</dbReference>
<dbReference type="Pfam" id="PF23459">
    <property type="entry name" value="S1_RRP5"/>
    <property type="match status" value="2"/>
</dbReference>
<evidence type="ECO:0000256" key="1">
    <source>
        <dbReference type="ARBA" id="ARBA00004604"/>
    </source>
</evidence>
<feature type="domain" description="S1 motif" evidence="11">
    <location>
        <begin position="556"/>
        <end position="630"/>
    </location>
</feature>
<evidence type="ECO:0000256" key="6">
    <source>
        <dbReference type="ARBA" id="ARBA00023242"/>
    </source>
</evidence>
<dbReference type="Proteomes" id="UP000077154">
    <property type="component" value="Unassembled WGS sequence"/>
</dbReference>
<evidence type="ECO:0000256" key="9">
    <source>
        <dbReference type="ARBA" id="ARBA00076674"/>
    </source>
</evidence>
<name>A0A177A394_9PEZI</name>
<dbReference type="CDD" id="cd05702">
    <property type="entry name" value="S1_Rrp5_repeat_hs11_sc8"/>
    <property type="match status" value="1"/>
</dbReference>
<protein>
    <recommendedName>
        <fullName evidence="8">rRNA biogenesis protein RRP5</fullName>
    </recommendedName>
    <alternativeName>
        <fullName evidence="9">Ribosomal RNA-processing protein 5</fullName>
    </alternativeName>
</protein>
<dbReference type="InterPro" id="IPR003029">
    <property type="entry name" value="S1_domain"/>
</dbReference>
<dbReference type="InterPro" id="IPR057302">
    <property type="entry name" value="Rrp5_S1"/>
</dbReference>
<feature type="compositionally biased region" description="Polar residues" evidence="10">
    <location>
        <begin position="37"/>
        <end position="53"/>
    </location>
</feature>
<dbReference type="FunFam" id="2.40.50.140:FF:000266">
    <property type="entry name" value="rRNA biogenesis protein rrp5"/>
    <property type="match status" value="1"/>
</dbReference>
<sequence length="1792" mass="196143">MGPIKRKTGPTNDSFVRSKKVGENDNRPQKRLRQEETGTSYTAKPNRGTTTLPTAHVPKIAKAKEEEAAFPRGGASVLTPLEHKQINIDATRDVLFEHETASRAKADGDSEAATSHGGKKRKQKSKGTKDANVKGDEGDDIRIEGLSYKRLVPGSLVLGQVSKINIHDIALALPNNLTGYVPLTSISGKLTERVEMLVAAYDGASDDDSSSIADDIDLNDLFSVGQYLRAFVVSTNENNASGAEVGKRRIELSLQPQKANSGITAKELAPNSMIMASVVSVEDHGIIMDIGLQKSAIGGFMSSKEIGYAIEMNTIQEGAVMLCMITGLSSNGKIVKLSADLQKIANSKKPTYLSDAPTVDAFLPGTAVEFLLADITPRGVAGKVMGSIDVTADLIHSGLSNAGKDLEKKYKVGSKVKGRIICTFPNVEPRKLGISLLDHVMSLSTQQAQKNAQKHDPLQILPLSSIIEEATVKKVQPGIGLFVDIGVKGVNGFVHISRVADSKVETLSESVGPYKVDSTHRGRVVGYNSLDGIYLVSLEQRVLEQPFLQIEDLTIGEVVKGKVDKLFINEAGIGGLFVKLADGITGLVPEMHMADVKFHHPEKKFKQGLSVTARVLSTDLSKRQFRLTLKKALVNSENPVFKSYEDIEPGSQSPGTIISILPGGAVVQFYGTVRGFLPVSEMSESYIQDPSQHFHVGQVVNVHVLNVDPAAARLTVSCKDPAAFGLSQQSSLKKLRIGEIVSATVTEKSNDDISVELELSGLRAILPVGHLTDGSEAKNFSAFKKIRVGQTLQNLAVIDKVEKNRLITLTNKSNLVKAANERTLLREFADVKENKIVHGFVKNITPTAVFVQFGGGVTGLLPKSKLQDEAQTLPDFGLRRLQSLTAKVLSVDQSEKRFLLSVKDINISVPSVDGELVYHGESQKAINPVDESITAAEDFTLGRVTMARIASVKETQINVQLANNIQGRIDVSEVFESWEEIKDRKHPLKQFSAKQTIPVRVLGIHDAKNHRFLPITHTAGKTAVFELSAKLTKTIESAPEALTLNKVKVGSSWIAFVNNVRDDCLWVNISPNVRGRIGALDISDDVSLLNNLESKFPVGSAIKVSVTGIDVANNRLDLSGRSARGSSSALSFQDLKKDMVVPARVTKVTERQIMVQLSDKVSGPVNLTDLTDDFSDANPTIYSKNDIVRVCITDVDVPNKRIRLTTRPSRVLNSSLPVKDAEVSSVAQLKVNDVVRGFVNNVAENGIFVSLGGNVTAYTRVSDLSDAYIKEWKPSFQVDQLVKGKVIAADPALNHVQLSLKSSVVDNDYVAPISLNDLEVGQTITGKIRKVEDFGVFIVVDGSMNVSGLCHRSEMTENRVTDVKKLYSEGDAVKAKVLKVELDNRRVSFGLRASYFKDQSESDEEMDYGIKDGMEGVQLGSDDDADSEEGNSGNLERVDALVALSGDDSDPDMEDALQQPSGLPLEAGGFNWTASTLDDADQQIGVDSEEEGLASASKKKARRKPLIKVDRTGELDANGPQSTSDFERLLLSEPDSSQLWIEYMAFQVKLSELAKAREVAERAIRTINMREEAEKMNVWIALLNLENAYGSDDTTEEVFKRACEYNDAFEIHERLTSIYIQSGKHTKADELFQVLIKKFSQYPNAWYNYAHFLHYTLSSPDRAWALLPRAIQSLPSHNHLTLTIKFAALEFHSPHGSPERGRTTFEGVLATFPKRLDLWNQLLDLEIQQGDEGMVRALFERVARSKDLKPKGAKAWFKRWSEWEGKYGDAKSQEKVKAKAIEWVRATGRLEV</sequence>